<evidence type="ECO:0000313" key="2">
    <source>
        <dbReference type="Proteomes" id="UP000827986"/>
    </source>
</evidence>
<evidence type="ECO:0000313" key="1">
    <source>
        <dbReference type="EMBL" id="KAH1187023.1"/>
    </source>
</evidence>
<dbReference type="EMBL" id="JAHDVG010000463">
    <property type="protein sequence ID" value="KAH1187023.1"/>
    <property type="molecule type" value="Genomic_DNA"/>
</dbReference>
<comment type="caution">
    <text evidence="1">The sequence shown here is derived from an EMBL/GenBank/DDBJ whole genome shotgun (WGS) entry which is preliminary data.</text>
</comment>
<gene>
    <name evidence="1" type="ORF">KIL84_019772</name>
</gene>
<dbReference type="AlphaFoldDB" id="A0A9D3XVM4"/>
<keyword evidence="2" id="KW-1185">Reference proteome</keyword>
<accession>A0A9D3XVM4</accession>
<dbReference type="Proteomes" id="UP000827986">
    <property type="component" value="Unassembled WGS sequence"/>
</dbReference>
<sequence length="133" mass="15065">MVYDWQETRSNCFCEVATTNTTIFQSSVWIKINQSPFCVIQLFTSAVFTECIHLSSQLSFDCRNSGQVSLENYHVISSVSCSFQTRLYTTLFHIFAKCMIEFTVLLFSAVLFTTVTVNHSNNVVTECVPSVSN</sequence>
<proteinExistence type="predicted"/>
<reference evidence="1" key="1">
    <citation type="submission" date="2021-09" db="EMBL/GenBank/DDBJ databases">
        <title>The genome of Mauremys mutica provides insights into the evolution of semi-aquatic lifestyle.</title>
        <authorList>
            <person name="Gong S."/>
            <person name="Gao Y."/>
        </authorList>
    </citation>
    <scope>NUCLEOTIDE SEQUENCE</scope>
    <source>
        <strain evidence="1">MM-2020</strain>
        <tissue evidence="1">Muscle</tissue>
    </source>
</reference>
<name>A0A9D3XVM4_9SAUR</name>
<protein>
    <submittedName>
        <fullName evidence="1">Uncharacterized protein</fullName>
    </submittedName>
</protein>
<organism evidence="1 2">
    <name type="scientific">Mauremys mutica</name>
    <name type="common">yellowpond turtle</name>
    <dbReference type="NCBI Taxonomy" id="74926"/>
    <lineage>
        <taxon>Eukaryota</taxon>
        <taxon>Metazoa</taxon>
        <taxon>Chordata</taxon>
        <taxon>Craniata</taxon>
        <taxon>Vertebrata</taxon>
        <taxon>Euteleostomi</taxon>
        <taxon>Archelosauria</taxon>
        <taxon>Testudinata</taxon>
        <taxon>Testudines</taxon>
        <taxon>Cryptodira</taxon>
        <taxon>Durocryptodira</taxon>
        <taxon>Testudinoidea</taxon>
        <taxon>Geoemydidae</taxon>
        <taxon>Geoemydinae</taxon>
        <taxon>Mauremys</taxon>
    </lineage>
</organism>